<dbReference type="InterPro" id="IPR019257">
    <property type="entry name" value="MeTrfase_dom"/>
</dbReference>
<dbReference type="PANTHER" id="PTHR43397">
    <property type="entry name" value="ERGOTHIONEINE BIOSYNTHESIS PROTEIN 1"/>
    <property type="match status" value="1"/>
</dbReference>
<evidence type="ECO:0000259" key="3">
    <source>
        <dbReference type="Pfam" id="PF03781"/>
    </source>
</evidence>
<dbReference type="EMBL" id="JAUTXT010000005">
    <property type="protein sequence ID" value="KAK3677933.1"/>
    <property type="molecule type" value="Genomic_DNA"/>
</dbReference>
<gene>
    <name evidence="5" type="ORF">LTR78_002028</name>
</gene>
<dbReference type="Gene3D" id="3.90.1580.10">
    <property type="entry name" value="paralog of FGE (formylglycine-generating enzyme)"/>
    <property type="match status" value="1"/>
</dbReference>
<evidence type="ECO:0000313" key="5">
    <source>
        <dbReference type="EMBL" id="KAK3677933.1"/>
    </source>
</evidence>
<evidence type="ECO:0000259" key="4">
    <source>
        <dbReference type="Pfam" id="PF10017"/>
    </source>
</evidence>
<keyword evidence="6" id="KW-1185">Reference proteome</keyword>
<dbReference type="InterPro" id="IPR005532">
    <property type="entry name" value="SUMF_dom"/>
</dbReference>
<evidence type="ECO:0000313" key="6">
    <source>
        <dbReference type="Proteomes" id="UP001274830"/>
    </source>
</evidence>
<keyword evidence="2" id="KW-0808">Transferase</keyword>
<dbReference type="Pfam" id="PF03781">
    <property type="entry name" value="FGE-sulfatase"/>
    <property type="match status" value="1"/>
</dbReference>
<feature type="domain" description="Histidine-specific methyltransferase SAM-dependent" evidence="4">
    <location>
        <begin position="28"/>
        <end position="331"/>
    </location>
</feature>
<feature type="domain" description="Sulfatase-modifying factor enzyme-like" evidence="3">
    <location>
        <begin position="551"/>
        <end position="837"/>
    </location>
</feature>
<dbReference type="Pfam" id="PF10017">
    <property type="entry name" value="Methyltransf_33"/>
    <property type="match status" value="1"/>
</dbReference>
<dbReference type="InterPro" id="IPR051128">
    <property type="entry name" value="EgtD_Methyltrsf_superfamily"/>
</dbReference>
<dbReference type="Gene3D" id="3.40.50.150">
    <property type="entry name" value="Vaccinia Virus protein VP39"/>
    <property type="match status" value="1"/>
</dbReference>
<dbReference type="AlphaFoldDB" id="A0AAE0WTU5"/>
<dbReference type="NCBIfam" id="TIGR03439">
    <property type="entry name" value="methyl_EasF"/>
    <property type="match status" value="1"/>
</dbReference>
<name>A0AAE0WTU5_9PEZI</name>
<proteinExistence type="predicted"/>
<dbReference type="InterPro" id="IPR029063">
    <property type="entry name" value="SAM-dependent_MTases_sf"/>
</dbReference>
<accession>A0AAE0WTU5</accession>
<sequence length="839" mass="94352">MKSTEKNKGSTARRILNIQTDTANNELKHEITAGLNPGEGKEKTLPTLLLYDVEGLKLFERITYLDEYYLTGEEIKTLERHARTMSEHIEDNSMVIELGSGNLRKIKILLDALEKAQKNVDYYALDLMESELERTLAEAPQYRYVTCQGLHGTYDDGLAWVQQPQNANKPKTILSLGSSIGNFDRGSASSFIRSIFAALGPNDSVLIGLDACQEPDKVYHAYNDSKGITHKFIANGLKHANTLLGSEIFRLPDWEILGRYDEAGGKHQAFVAPKRDLAVLGVSIKAHEQIRIEESYKYNSAQANELWNQSGALQKIKLSNDAGDYALHLLKKQPRIMFPTKPDDYAAQPVPSLDDWSQLWKVWDRVTRQMIPDQELLDKPIKLRNACIFYLGHIPTFLDMKITEATNTPATEPKYFYDIFERGIDPDVDNPEHCHAHSGIPDSWPELDVILTFQDRVRQRVGDLYKTGRVFEDAWTGRTVWLGFEHEVMHLETLLYMMLQSRWCNPPATAPQPDFVKLNEQAHAAAVENKWFDIPEQTIDLGLDDPDDAEGAVRHFGWDVEKPIRSVTVPSFKAKARPITNGEYARYMITTGKTSVPASWGTVESASATEGMGGDMNGNSDLHYFTRGKAVRTMYGPVPLHLALDWPVSASYDEVSACAQYMGGRVPTLEEARSIYYYADYTKKKEASKALGRTIPAVNGHLVNDGVEETPPSQPSVNGFRAGNSPDPNELYVNLDEANVGFKHWHPVSVTQNGDRLAGQGEMGGLWEWTSSALERQEGFMPMKLYPAYSDDFYDGKHNVVLGGSWATHPRVAGRKSFVNWYQRNYPYAWAGARLVKDA</sequence>
<keyword evidence="1" id="KW-0489">Methyltransferase</keyword>
<dbReference type="InterPro" id="IPR016187">
    <property type="entry name" value="CTDL_fold"/>
</dbReference>
<comment type="caution">
    <text evidence="5">The sequence shown here is derived from an EMBL/GenBank/DDBJ whole genome shotgun (WGS) entry which is preliminary data.</text>
</comment>
<evidence type="ECO:0000256" key="1">
    <source>
        <dbReference type="ARBA" id="ARBA00022603"/>
    </source>
</evidence>
<dbReference type="SUPFAM" id="SSF56436">
    <property type="entry name" value="C-type lectin-like"/>
    <property type="match status" value="1"/>
</dbReference>
<evidence type="ECO:0000256" key="2">
    <source>
        <dbReference type="ARBA" id="ARBA00022679"/>
    </source>
</evidence>
<dbReference type="InterPro" id="IPR042095">
    <property type="entry name" value="SUMF_sf"/>
</dbReference>
<reference evidence="5" key="1">
    <citation type="submission" date="2023-07" db="EMBL/GenBank/DDBJ databases">
        <title>Black Yeasts Isolated from many extreme environments.</title>
        <authorList>
            <person name="Coleine C."/>
            <person name="Stajich J.E."/>
            <person name="Selbmann L."/>
        </authorList>
    </citation>
    <scope>NUCLEOTIDE SEQUENCE</scope>
    <source>
        <strain evidence="5">CCFEE 5485</strain>
    </source>
</reference>
<protein>
    <submittedName>
        <fullName evidence="5">Uncharacterized protein</fullName>
    </submittedName>
</protein>
<dbReference type="InterPro" id="IPR017805">
    <property type="entry name" value="SAM_MeTrfase_EasF-type_put"/>
</dbReference>
<organism evidence="5 6">
    <name type="scientific">Recurvomyces mirabilis</name>
    <dbReference type="NCBI Taxonomy" id="574656"/>
    <lineage>
        <taxon>Eukaryota</taxon>
        <taxon>Fungi</taxon>
        <taxon>Dikarya</taxon>
        <taxon>Ascomycota</taxon>
        <taxon>Pezizomycotina</taxon>
        <taxon>Dothideomycetes</taxon>
        <taxon>Dothideomycetidae</taxon>
        <taxon>Mycosphaerellales</taxon>
        <taxon>Teratosphaeriaceae</taxon>
        <taxon>Recurvomyces</taxon>
    </lineage>
</organism>
<dbReference type="GO" id="GO:0032259">
    <property type="term" value="P:methylation"/>
    <property type="evidence" value="ECO:0007669"/>
    <property type="project" value="UniProtKB-KW"/>
</dbReference>
<dbReference type="PANTHER" id="PTHR43397:SF1">
    <property type="entry name" value="ERGOTHIONEINE BIOSYNTHESIS PROTEIN 1"/>
    <property type="match status" value="1"/>
</dbReference>
<dbReference type="Proteomes" id="UP001274830">
    <property type="component" value="Unassembled WGS sequence"/>
</dbReference>
<dbReference type="GO" id="GO:0008168">
    <property type="term" value="F:methyltransferase activity"/>
    <property type="evidence" value="ECO:0007669"/>
    <property type="project" value="UniProtKB-KW"/>
</dbReference>